<dbReference type="RefSeq" id="WP_344682550.1">
    <property type="nucleotide sequence ID" value="NZ_BAAAUX010000018.1"/>
</dbReference>
<comment type="pathway">
    <text evidence="1">Amino-acid biosynthesis; L-arginine biosynthesis; L-arginine from L-ornithine and carbamoyl phosphate: step 2/3.</text>
</comment>
<evidence type="ECO:0000259" key="8">
    <source>
        <dbReference type="Pfam" id="PF00764"/>
    </source>
</evidence>
<name>A0ABN3VIA2_9PSEU</name>
<dbReference type="InterPro" id="IPR048268">
    <property type="entry name" value="Arginosuc_syn_C"/>
</dbReference>
<dbReference type="PANTHER" id="PTHR11587">
    <property type="entry name" value="ARGININOSUCCINATE SYNTHASE"/>
    <property type="match status" value="1"/>
</dbReference>
<dbReference type="InterPro" id="IPR014729">
    <property type="entry name" value="Rossmann-like_a/b/a_fold"/>
</dbReference>
<evidence type="ECO:0000256" key="4">
    <source>
        <dbReference type="ARBA" id="ARBA00022598"/>
    </source>
</evidence>
<protein>
    <recommendedName>
        <fullName evidence="2">argininosuccinate synthase</fullName>
        <ecNumber evidence="2">6.3.4.5</ecNumber>
    </recommendedName>
</protein>
<dbReference type="InterPro" id="IPR048267">
    <property type="entry name" value="Arginosuc_syn_N"/>
</dbReference>
<reference evidence="10 11" key="1">
    <citation type="journal article" date="2019" name="Int. J. Syst. Evol. Microbiol.">
        <title>The Global Catalogue of Microorganisms (GCM) 10K type strain sequencing project: providing services to taxonomists for standard genome sequencing and annotation.</title>
        <authorList>
            <consortium name="The Broad Institute Genomics Platform"/>
            <consortium name="The Broad Institute Genome Sequencing Center for Infectious Disease"/>
            <person name="Wu L."/>
            <person name="Ma J."/>
        </authorList>
    </citation>
    <scope>NUCLEOTIDE SEQUENCE [LARGE SCALE GENOMIC DNA]</scope>
    <source>
        <strain evidence="10 11">JCM 9383</strain>
    </source>
</reference>
<dbReference type="InterPro" id="IPR001518">
    <property type="entry name" value="Arginosuc_synth"/>
</dbReference>
<evidence type="ECO:0000259" key="9">
    <source>
        <dbReference type="Pfam" id="PF20979"/>
    </source>
</evidence>
<feature type="domain" description="Arginosuccinate synthase C-terminal" evidence="9">
    <location>
        <begin position="137"/>
        <end position="175"/>
    </location>
</feature>
<evidence type="ECO:0000313" key="10">
    <source>
        <dbReference type="EMBL" id="GAA2803711.1"/>
    </source>
</evidence>
<evidence type="ECO:0000313" key="11">
    <source>
        <dbReference type="Proteomes" id="UP001500979"/>
    </source>
</evidence>
<evidence type="ECO:0000256" key="5">
    <source>
        <dbReference type="ARBA" id="ARBA00022605"/>
    </source>
</evidence>
<dbReference type="PANTHER" id="PTHR11587:SF2">
    <property type="entry name" value="ARGININOSUCCINATE SYNTHASE"/>
    <property type="match status" value="1"/>
</dbReference>
<dbReference type="EMBL" id="BAAAUX010000018">
    <property type="protein sequence ID" value="GAA2803711.1"/>
    <property type="molecule type" value="Genomic_DNA"/>
</dbReference>
<evidence type="ECO:0000256" key="1">
    <source>
        <dbReference type="ARBA" id="ARBA00004967"/>
    </source>
</evidence>
<feature type="domain" description="Arginosuccinate synthase-like N-terminal" evidence="8">
    <location>
        <begin position="20"/>
        <end position="124"/>
    </location>
</feature>
<comment type="caution">
    <text evidence="10">The sequence shown here is derived from an EMBL/GenBank/DDBJ whole genome shotgun (WGS) entry which is preliminary data.</text>
</comment>
<dbReference type="Pfam" id="PF20979">
    <property type="entry name" value="Arginosuc_syn_C"/>
    <property type="match status" value="2"/>
</dbReference>
<feature type="domain" description="Arginosuccinate synthase C-terminal" evidence="9">
    <location>
        <begin position="178"/>
        <end position="253"/>
    </location>
</feature>
<keyword evidence="4" id="KW-0436">Ligase</keyword>
<evidence type="ECO:0000256" key="6">
    <source>
        <dbReference type="ARBA" id="ARBA00022741"/>
    </source>
</evidence>
<evidence type="ECO:0000256" key="2">
    <source>
        <dbReference type="ARBA" id="ARBA00012286"/>
    </source>
</evidence>
<dbReference type="Gene3D" id="3.40.50.620">
    <property type="entry name" value="HUPs"/>
    <property type="match status" value="1"/>
</dbReference>
<organism evidence="10 11">
    <name type="scientific">Saccharopolyspora taberi</name>
    <dbReference type="NCBI Taxonomy" id="60895"/>
    <lineage>
        <taxon>Bacteria</taxon>
        <taxon>Bacillati</taxon>
        <taxon>Actinomycetota</taxon>
        <taxon>Actinomycetes</taxon>
        <taxon>Pseudonocardiales</taxon>
        <taxon>Pseudonocardiaceae</taxon>
        <taxon>Saccharopolyspora</taxon>
    </lineage>
</organism>
<evidence type="ECO:0000256" key="7">
    <source>
        <dbReference type="ARBA" id="ARBA00022840"/>
    </source>
</evidence>
<sequence>MAERVVFACTAGIQPWPGSVAAIVDVGQGEDVEGERSRALECGAAEAVVVDARDEFAERYYLPAVQAGALHAGPLVPALSRLLIAEHLAAAARTRGATTVVHGWSDRFTAVIAALAPDLEVLARAARPIDRRVHVPDPGDPDELMITFDRGVPVAIDGETVTVLQAVRELNRRSGGRHRAIFEAPGARTLSTAHRELADNTLDPDLARFGRTVGRRWRELVHDGRWSAPLKTALDAFVADTQQHVTGEIRVLLNGEHGARCA</sequence>
<keyword evidence="6" id="KW-0547">Nucleotide-binding</keyword>
<keyword evidence="11" id="KW-1185">Reference proteome</keyword>
<evidence type="ECO:0000256" key="3">
    <source>
        <dbReference type="ARBA" id="ARBA00022571"/>
    </source>
</evidence>
<dbReference type="Gene3D" id="3.90.1260.10">
    <property type="entry name" value="Argininosuccinate synthetase, chain A, domain 2"/>
    <property type="match status" value="1"/>
</dbReference>
<accession>A0ABN3VIA2</accession>
<dbReference type="SUPFAM" id="SSF69864">
    <property type="entry name" value="Argininosuccinate synthetase, C-terminal domain"/>
    <property type="match status" value="1"/>
</dbReference>
<keyword evidence="5" id="KW-0028">Amino-acid biosynthesis</keyword>
<dbReference type="InterPro" id="IPR024074">
    <property type="entry name" value="AS_cat/multimer_dom_body"/>
</dbReference>
<dbReference type="SUPFAM" id="SSF52402">
    <property type="entry name" value="Adenine nucleotide alpha hydrolases-like"/>
    <property type="match status" value="1"/>
</dbReference>
<gene>
    <name evidence="10" type="ORF">GCM10010470_43620</name>
</gene>
<keyword evidence="7" id="KW-0067">ATP-binding</keyword>
<dbReference type="Proteomes" id="UP001500979">
    <property type="component" value="Unassembled WGS sequence"/>
</dbReference>
<dbReference type="EC" id="6.3.4.5" evidence="2"/>
<keyword evidence="3" id="KW-0055">Arginine biosynthesis</keyword>
<proteinExistence type="predicted"/>
<dbReference type="Pfam" id="PF00764">
    <property type="entry name" value="Arginosuc_synth"/>
    <property type="match status" value="1"/>
</dbReference>